<dbReference type="InterPro" id="IPR014964">
    <property type="entry name" value="DUF1830"/>
</dbReference>
<dbReference type="Pfam" id="PF08865">
    <property type="entry name" value="DUF1830"/>
    <property type="match status" value="1"/>
</dbReference>
<dbReference type="STRING" id="395961.Cyan7425_4568"/>
<protein>
    <submittedName>
        <fullName evidence="1">Uncharacterized protein</fullName>
    </submittedName>
</protein>
<accession>B8HKN2</accession>
<evidence type="ECO:0000313" key="1">
    <source>
        <dbReference type="EMBL" id="ACL46876.1"/>
    </source>
</evidence>
<gene>
    <name evidence="1" type="ordered locus">Cyan7425_4568</name>
</gene>
<name>B8HKN2_CYAP4</name>
<proteinExistence type="predicted"/>
<dbReference type="KEGG" id="cyn:Cyan7425_4568"/>
<dbReference type="EMBL" id="CP001344">
    <property type="protein sequence ID" value="ACL46876.1"/>
    <property type="molecule type" value="Genomic_DNA"/>
</dbReference>
<reference evidence="1" key="1">
    <citation type="submission" date="2009-01" db="EMBL/GenBank/DDBJ databases">
        <title>Complete sequence of chromosome Cyanothece sp. PCC 7425.</title>
        <authorList>
            <consortium name="US DOE Joint Genome Institute"/>
            <person name="Lucas S."/>
            <person name="Copeland A."/>
            <person name="Lapidus A."/>
            <person name="Glavina del Rio T."/>
            <person name="Dalin E."/>
            <person name="Tice H."/>
            <person name="Bruce D."/>
            <person name="Goodwin L."/>
            <person name="Pitluck S."/>
            <person name="Sims D."/>
            <person name="Meineke L."/>
            <person name="Brettin T."/>
            <person name="Detter J.C."/>
            <person name="Han C."/>
            <person name="Larimer F."/>
            <person name="Land M."/>
            <person name="Hauser L."/>
            <person name="Kyrpides N."/>
            <person name="Ovchinnikova G."/>
            <person name="Liberton M."/>
            <person name="Stoeckel J."/>
            <person name="Banerjee A."/>
            <person name="Singh A."/>
            <person name="Page L."/>
            <person name="Sato H."/>
            <person name="Zhao L."/>
            <person name="Sherman L."/>
            <person name="Pakrasi H."/>
            <person name="Richardson P."/>
        </authorList>
    </citation>
    <scope>NUCLEOTIDE SEQUENCE</scope>
    <source>
        <strain evidence="1">PCC 7425</strain>
    </source>
</reference>
<organism evidence="1">
    <name type="scientific">Cyanothece sp. (strain PCC 7425 / ATCC 29141)</name>
    <dbReference type="NCBI Taxonomy" id="395961"/>
    <lineage>
        <taxon>Bacteria</taxon>
        <taxon>Bacillati</taxon>
        <taxon>Cyanobacteriota</taxon>
        <taxon>Cyanophyceae</taxon>
        <taxon>Gomontiellales</taxon>
        <taxon>Cyanothecaceae</taxon>
        <taxon>Cyanothece</taxon>
    </lineage>
</organism>
<dbReference type="HOGENOM" id="CLU_144128_2_0_3"/>
<sequence length="84" mass="9344">MATYSAGLLTDTDGRILCHYKNASSQLQIGRMGEQERLIFPGQWYLFEASPAAILQIYTTTKTGTILLQTLPCHTLQVNEPESP</sequence>
<dbReference type="AlphaFoldDB" id="B8HKN2"/>